<keyword evidence="2" id="KW-0378">Hydrolase</keyword>
<dbReference type="InterPro" id="IPR013108">
    <property type="entry name" value="Amidohydro_3"/>
</dbReference>
<dbReference type="KEGG" id="rsu:NHU_02311"/>
<dbReference type="InterPro" id="IPR033932">
    <property type="entry name" value="YtcJ-like"/>
</dbReference>
<dbReference type="Pfam" id="PF07969">
    <property type="entry name" value="Amidohydro_3"/>
    <property type="match status" value="1"/>
</dbReference>
<dbReference type="CDD" id="cd01300">
    <property type="entry name" value="YtcJ_like"/>
    <property type="match status" value="1"/>
</dbReference>
<evidence type="ECO:0000313" key="3">
    <source>
        <dbReference type="Proteomes" id="UP000064912"/>
    </source>
</evidence>
<accession>A0A0D6B2R4</accession>
<dbReference type="PANTHER" id="PTHR22642">
    <property type="entry name" value="IMIDAZOLONEPROPIONASE"/>
    <property type="match status" value="1"/>
</dbReference>
<sequence length="619" mass="67923">MEEHELYGCPCCSGTIGCLFGVNETVRDLKEQAATGDDSFRNRGLDRASIGRRNFIRTGAAAASLAALMPKEGRTQAISTEETTIFTNANVLTVDDAFSEAEAIAIRGNRILAVGSNREVRTVAGKNAAVIDMQGKTVLPGFIDAHAHVISGAVADDVMEYVGMNSYATVDDVLQQIAQRASETPAGEWLVFRNFDPAVQEGAETLTFSDLDPISSEHPIFVLNASGHIAYANSKAFEVSGITNDVSDPPGGEFVRDAEGNLTGMMKNNVAFIQIAKNYPEMKKVEPVDALLRLLENWAQYGLTTVSELSLGVLSHPPGDVQIMTEAAQSGRMKARIRAYPFYTLGAEAWDRADVMQGNGNALARIAGYKLVADGSNQGFTGWQREPYLGSDNRGLRYMEPDEMTAAALERAGKGWHLAIHGNGDAAIDNILDTFQALVDAGVDMSRVRPRIEHCSILHDDQIARMKKLGVSASFLIGHVYYWGIAMRDKVFGEEKAQLLDRCRSAEKAGIRFTLHSDFMVTDPNPLHMIEMAVTRRTWKEPDYVLAPQETISVETAIRAMTSEAAWQLFSDHELGSLEPGKLADLVILEQDPRDVRQDEIKNIRILETWMDGRQVYSA</sequence>
<dbReference type="Proteomes" id="UP000064912">
    <property type="component" value="Chromosome"/>
</dbReference>
<dbReference type="Gene3D" id="3.20.20.140">
    <property type="entry name" value="Metal-dependent hydrolases"/>
    <property type="match status" value="1"/>
</dbReference>
<evidence type="ECO:0000259" key="1">
    <source>
        <dbReference type="Pfam" id="PF07969"/>
    </source>
</evidence>
<proteinExistence type="predicted"/>
<dbReference type="SUPFAM" id="SSF51338">
    <property type="entry name" value="Composite domain of metallo-dependent hydrolases"/>
    <property type="match status" value="1"/>
</dbReference>
<dbReference type="SUPFAM" id="SSF51556">
    <property type="entry name" value="Metallo-dependent hydrolases"/>
    <property type="match status" value="1"/>
</dbReference>
<dbReference type="PATRIC" id="fig|35806.4.peg.2382"/>
<dbReference type="Gene3D" id="2.30.40.10">
    <property type="entry name" value="Urease, subunit C, domain 1"/>
    <property type="match status" value="1"/>
</dbReference>
<protein>
    <submittedName>
        <fullName evidence="2">Amidohydrolase</fullName>
    </submittedName>
</protein>
<gene>
    <name evidence="2" type="ORF">NHU_02311</name>
</gene>
<feature type="domain" description="Amidohydrolase 3" evidence="1">
    <location>
        <begin position="130"/>
        <end position="617"/>
    </location>
</feature>
<evidence type="ECO:0000313" key="2">
    <source>
        <dbReference type="EMBL" id="BAQ69463.1"/>
    </source>
</evidence>
<dbReference type="Gene3D" id="3.10.310.70">
    <property type="match status" value="1"/>
</dbReference>
<dbReference type="InterPro" id="IPR032466">
    <property type="entry name" value="Metal_Hydrolase"/>
</dbReference>
<dbReference type="InterPro" id="IPR011059">
    <property type="entry name" value="Metal-dep_hydrolase_composite"/>
</dbReference>
<name>A0A0D6B2R4_RHOSU</name>
<dbReference type="GO" id="GO:0016810">
    <property type="term" value="F:hydrolase activity, acting on carbon-nitrogen (but not peptide) bonds"/>
    <property type="evidence" value="ECO:0007669"/>
    <property type="project" value="InterPro"/>
</dbReference>
<reference evidence="2 3" key="1">
    <citation type="submission" date="2015-02" db="EMBL/GenBank/DDBJ databases">
        <title>Genome sequene of Rhodovulum sulfidophilum DSM 2351.</title>
        <authorList>
            <person name="Nagao N."/>
        </authorList>
    </citation>
    <scope>NUCLEOTIDE SEQUENCE [LARGE SCALE GENOMIC DNA]</scope>
    <source>
        <strain evidence="2 3">DSM 2351</strain>
    </source>
</reference>
<organism evidence="2 3">
    <name type="scientific">Rhodovulum sulfidophilum</name>
    <name type="common">Rhodobacter sulfidophilus</name>
    <dbReference type="NCBI Taxonomy" id="35806"/>
    <lineage>
        <taxon>Bacteria</taxon>
        <taxon>Pseudomonadati</taxon>
        <taxon>Pseudomonadota</taxon>
        <taxon>Alphaproteobacteria</taxon>
        <taxon>Rhodobacterales</taxon>
        <taxon>Paracoccaceae</taxon>
        <taxon>Rhodovulum</taxon>
    </lineage>
</organism>
<dbReference type="AlphaFoldDB" id="A0A0D6B2R4"/>
<dbReference type="PANTHER" id="PTHR22642:SF2">
    <property type="entry name" value="PROTEIN LONG AFTER FAR-RED 3"/>
    <property type="match status" value="1"/>
</dbReference>
<dbReference type="EMBL" id="AP014800">
    <property type="protein sequence ID" value="BAQ69463.1"/>
    <property type="molecule type" value="Genomic_DNA"/>
</dbReference>